<name>A0A078MVW0_9MICC</name>
<evidence type="ECO:0000256" key="9">
    <source>
        <dbReference type="SAM" id="MobiDB-lite"/>
    </source>
</evidence>
<sequence length="616" mass="64086">METFTSTTNPVLGSLVLSALLALVPLLVFFLLLAVARTRAYVAGGWALLAALVIAVAGFGMPVGLALLSATQGAAFGLFPVVWIIIMAVWLYQVTVLSGRFEDLRRVFDRIGRGDLRVQGILVAFCFGGLLEALAGFGAPVAITVTMLLALGIAPVRAATAVLIANTAPVAFGALAIPITTAANLTNYTGDEIGAVVGRQTPLLAVFIPLILLFVLDGRRGLRQCWPVATVTGVVFAVMQFLCSNYFSYELTDIVASLVALAAAVAFLRFWRADGAPEAAERMGAELARARAAGWSPAGEDPDRPGVPGHAADASAGTEGEAAAGLPPTAGGRGATAAAGGEGPTAAAGGGDRLTPARAWMALFPYVLVIVIFGVANLWTWGIDVPELLARSTIRIPWPWLHDALLGADGQRQSSTIYNFEWLATPGTLLLITGLITALVYSRFTDHGRYPLRMGNALAEIGRTARRMVSAGLTILAVLALAYVMNFSGQTIAIGTWLAGTGAFFAFLSPVLGWIGTAVTGSDTSANALFAKLQQTAGTTAGIDPTLLVAANTGGGVMGKLISPQNLAIAAAAVNMSGQENVLFRRVLGWSVVLLLALCVLVYLQSTPVLSWMLPG</sequence>
<proteinExistence type="inferred from homology"/>
<feature type="region of interest" description="Disordered" evidence="9">
    <location>
        <begin position="294"/>
        <end position="349"/>
    </location>
</feature>
<feature type="compositionally biased region" description="Low complexity" evidence="9">
    <location>
        <begin position="311"/>
        <end position="339"/>
    </location>
</feature>
<reference evidence="10" key="1">
    <citation type="submission" date="2014-07" db="EMBL/GenBank/DDBJ databases">
        <authorList>
            <person name="Urmite Genomes Urmite Genomes"/>
        </authorList>
    </citation>
    <scope>NUCLEOTIDE SEQUENCE</scope>
    <source>
        <strain evidence="10">11W110_air</strain>
    </source>
</reference>
<feature type="transmembrane region" description="Helical" evidence="8">
    <location>
        <begin position="228"/>
        <end position="248"/>
    </location>
</feature>
<accession>A0A078MVW0</accession>
<feature type="transmembrane region" description="Helical" evidence="8">
    <location>
        <begin position="197"/>
        <end position="216"/>
    </location>
</feature>
<keyword evidence="7 8" id="KW-0472">Membrane</keyword>
<feature type="transmembrane region" description="Helical" evidence="8">
    <location>
        <begin position="137"/>
        <end position="156"/>
    </location>
</feature>
<feature type="transmembrane region" description="Helical" evidence="8">
    <location>
        <begin position="363"/>
        <end position="382"/>
    </location>
</feature>
<keyword evidence="3 8" id="KW-0813">Transport</keyword>
<evidence type="ECO:0000256" key="1">
    <source>
        <dbReference type="ARBA" id="ARBA00004651"/>
    </source>
</evidence>
<feature type="transmembrane region" description="Helical" evidence="8">
    <location>
        <begin position="163"/>
        <end position="185"/>
    </location>
</feature>
<dbReference type="GO" id="GO:0005886">
    <property type="term" value="C:plasma membrane"/>
    <property type="evidence" value="ECO:0007669"/>
    <property type="project" value="UniProtKB-SubCell"/>
</dbReference>
<feature type="transmembrane region" description="Helical" evidence="8">
    <location>
        <begin position="491"/>
        <end position="515"/>
    </location>
</feature>
<evidence type="ECO:0000256" key="3">
    <source>
        <dbReference type="ARBA" id="ARBA00022448"/>
    </source>
</evidence>
<feature type="transmembrane region" description="Helical" evidence="8">
    <location>
        <begin position="254"/>
        <end position="271"/>
    </location>
</feature>
<keyword evidence="6 8" id="KW-1133">Transmembrane helix</keyword>
<evidence type="ECO:0000256" key="7">
    <source>
        <dbReference type="ARBA" id="ARBA00023136"/>
    </source>
</evidence>
<feature type="transmembrane region" description="Helical" evidence="8">
    <location>
        <begin position="12"/>
        <end position="34"/>
    </location>
</feature>
<evidence type="ECO:0000256" key="8">
    <source>
        <dbReference type="RuleBase" id="RU365092"/>
    </source>
</evidence>
<dbReference type="EMBL" id="LN483072">
    <property type="protein sequence ID" value="CEA09562.1"/>
    <property type="molecule type" value="Genomic_DNA"/>
</dbReference>
<evidence type="ECO:0000256" key="2">
    <source>
        <dbReference type="ARBA" id="ARBA00010100"/>
    </source>
</evidence>
<dbReference type="PATRIC" id="fig|1461584.3.peg.2908"/>
<feature type="transmembrane region" description="Helical" evidence="8">
    <location>
        <begin position="465"/>
        <end position="485"/>
    </location>
</feature>
<protein>
    <recommendedName>
        <fullName evidence="8">L-lactate permease</fullName>
    </recommendedName>
</protein>
<evidence type="ECO:0000256" key="5">
    <source>
        <dbReference type="ARBA" id="ARBA00022692"/>
    </source>
</evidence>
<dbReference type="InterPro" id="IPR003804">
    <property type="entry name" value="Lactate_perm"/>
</dbReference>
<feature type="transmembrane region" description="Helical" evidence="8">
    <location>
        <begin position="46"/>
        <end position="68"/>
    </location>
</feature>
<comment type="function">
    <text evidence="8">Uptake of L-lactate across the membrane. Can also transport D-lactate and glycolate.</text>
</comment>
<evidence type="ECO:0000256" key="6">
    <source>
        <dbReference type="ARBA" id="ARBA00022989"/>
    </source>
</evidence>
<feature type="compositionally biased region" description="Gly residues" evidence="9">
    <location>
        <begin position="340"/>
        <end position="349"/>
    </location>
</feature>
<feature type="transmembrane region" description="Helical" evidence="8">
    <location>
        <begin position="74"/>
        <end position="93"/>
    </location>
</feature>
<dbReference type="PANTHER" id="PTHR30003">
    <property type="entry name" value="L-LACTATE PERMEASE"/>
    <property type="match status" value="1"/>
</dbReference>
<dbReference type="AlphaFoldDB" id="A0A078MVW0"/>
<evidence type="ECO:0000313" key="10">
    <source>
        <dbReference type="EMBL" id="CEA09562.1"/>
    </source>
</evidence>
<dbReference type="PANTHER" id="PTHR30003:SF0">
    <property type="entry name" value="GLYCOLATE PERMEASE GLCA-RELATED"/>
    <property type="match status" value="1"/>
</dbReference>
<evidence type="ECO:0000256" key="4">
    <source>
        <dbReference type="ARBA" id="ARBA00022475"/>
    </source>
</evidence>
<dbReference type="GO" id="GO:0015129">
    <property type="term" value="F:lactate transmembrane transporter activity"/>
    <property type="evidence" value="ECO:0007669"/>
    <property type="project" value="UniProtKB-UniRule"/>
</dbReference>
<feature type="transmembrane region" description="Helical" evidence="8">
    <location>
        <begin position="422"/>
        <end position="444"/>
    </location>
</feature>
<comment type="similarity">
    <text evidence="2 8">Belongs to the lactate permease family.</text>
</comment>
<organism evidence="10">
    <name type="scientific">Arthrobacter saudimassiliensis</name>
    <dbReference type="NCBI Taxonomy" id="1461584"/>
    <lineage>
        <taxon>Bacteria</taxon>
        <taxon>Bacillati</taxon>
        <taxon>Actinomycetota</taxon>
        <taxon>Actinomycetes</taxon>
        <taxon>Micrococcales</taxon>
        <taxon>Micrococcaceae</taxon>
        <taxon>Arthrobacter</taxon>
    </lineage>
</organism>
<gene>
    <name evidence="10" type="primary">lutP_1</name>
    <name evidence="10" type="ORF">BN1051_02933</name>
</gene>
<comment type="subcellular location">
    <subcellularLocation>
        <location evidence="1 8">Cell membrane</location>
        <topology evidence="1 8">Multi-pass membrane protein</topology>
    </subcellularLocation>
</comment>
<feature type="transmembrane region" description="Helical" evidence="8">
    <location>
        <begin position="587"/>
        <end position="606"/>
    </location>
</feature>
<dbReference type="GO" id="GO:0015295">
    <property type="term" value="F:solute:proton symporter activity"/>
    <property type="evidence" value="ECO:0007669"/>
    <property type="project" value="TreeGrafter"/>
</dbReference>
<keyword evidence="5 8" id="KW-0812">Transmembrane</keyword>
<keyword evidence="4 8" id="KW-1003">Cell membrane</keyword>
<dbReference type="Pfam" id="PF02652">
    <property type="entry name" value="Lactate_perm"/>
    <property type="match status" value="2"/>
</dbReference>